<feature type="compositionally biased region" description="Basic and acidic residues" evidence="1">
    <location>
        <begin position="1"/>
        <end position="14"/>
    </location>
</feature>
<evidence type="ECO:0000256" key="1">
    <source>
        <dbReference type="SAM" id="MobiDB-lite"/>
    </source>
</evidence>
<gene>
    <name evidence="2" type="ORF">NDES1114_LOCUS16990</name>
</gene>
<protein>
    <submittedName>
        <fullName evidence="2">Uncharacterized protein</fullName>
    </submittedName>
</protein>
<reference evidence="2" key="1">
    <citation type="submission" date="2021-01" db="EMBL/GenBank/DDBJ databases">
        <authorList>
            <person name="Corre E."/>
            <person name="Pelletier E."/>
            <person name="Niang G."/>
            <person name="Scheremetjew M."/>
            <person name="Finn R."/>
            <person name="Kale V."/>
            <person name="Holt S."/>
            <person name="Cochrane G."/>
            <person name="Meng A."/>
            <person name="Brown T."/>
            <person name="Cohen L."/>
        </authorList>
    </citation>
    <scope>NUCLEOTIDE SEQUENCE</scope>
    <source>
        <strain evidence="2">CCAP 1951/1</strain>
    </source>
</reference>
<evidence type="ECO:0000313" key="2">
    <source>
        <dbReference type="EMBL" id="CAD9120324.1"/>
    </source>
</evidence>
<organism evidence="2">
    <name type="scientific">Neobodo designis</name>
    <name type="common">Flagellated protozoan</name>
    <name type="synonym">Bodo designis</name>
    <dbReference type="NCBI Taxonomy" id="312471"/>
    <lineage>
        <taxon>Eukaryota</taxon>
        <taxon>Discoba</taxon>
        <taxon>Euglenozoa</taxon>
        <taxon>Kinetoplastea</taxon>
        <taxon>Metakinetoplastina</taxon>
        <taxon>Neobodonida</taxon>
        <taxon>Neobodo</taxon>
    </lineage>
</organism>
<accession>A0A7S1M2P3</accession>
<feature type="region of interest" description="Disordered" evidence="1">
    <location>
        <begin position="1"/>
        <end position="125"/>
    </location>
</feature>
<dbReference type="AlphaFoldDB" id="A0A7S1M2P3"/>
<feature type="compositionally biased region" description="Basic and acidic residues" evidence="1">
    <location>
        <begin position="38"/>
        <end position="48"/>
    </location>
</feature>
<dbReference type="EMBL" id="HBGF01025717">
    <property type="protein sequence ID" value="CAD9120324.1"/>
    <property type="molecule type" value="Transcribed_RNA"/>
</dbReference>
<proteinExistence type="predicted"/>
<feature type="compositionally biased region" description="Polar residues" evidence="1">
    <location>
        <begin position="65"/>
        <end position="77"/>
    </location>
</feature>
<name>A0A7S1M2P3_NEODS</name>
<sequence>MLKGEQTFDIRDNHYSPAVAAESADPDSPVRSFAGKDNATKIRAEQRPAKRPSGAPSRPVEHCLPQQSDTELATPQKLTKRPTHPPQERAEPVVGKRQTQPVVADTLDVGGLNNDGSHQDHGAQPARTCIRINGPWPVKEQVALPVDRNYKVTPPWHTES</sequence>